<evidence type="ECO:0000256" key="8">
    <source>
        <dbReference type="PROSITE-ProRule" id="PRU10010"/>
    </source>
</evidence>
<dbReference type="SUPFAM" id="SSF55347">
    <property type="entry name" value="Glyceraldehyde-3-phosphate dehydrogenase-like, C-terminal domain"/>
    <property type="match status" value="1"/>
</dbReference>
<dbReference type="SUPFAM" id="SSF51735">
    <property type="entry name" value="NAD(P)-binding Rossmann-fold domains"/>
    <property type="match status" value="1"/>
</dbReference>
<dbReference type="InterPro" id="IPR050085">
    <property type="entry name" value="AGPR"/>
</dbReference>
<dbReference type="SMART" id="SM00859">
    <property type="entry name" value="Semialdhyde_dh"/>
    <property type="match status" value="1"/>
</dbReference>
<dbReference type="InterPro" id="IPR000534">
    <property type="entry name" value="Semialdehyde_DH_NAD-bd"/>
</dbReference>
<dbReference type="GO" id="GO:0070401">
    <property type="term" value="F:NADP+ binding"/>
    <property type="evidence" value="ECO:0007669"/>
    <property type="project" value="InterPro"/>
</dbReference>
<name>A0A7W7B1D4_9SPHN</name>
<comment type="similarity">
    <text evidence="7">Belongs to the NAGSA dehydrogenase family. Type 1 subfamily.</text>
</comment>
<evidence type="ECO:0000256" key="4">
    <source>
        <dbReference type="ARBA" id="ARBA00022857"/>
    </source>
</evidence>
<dbReference type="NCBIfam" id="TIGR01850">
    <property type="entry name" value="argC"/>
    <property type="match status" value="1"/>
</dbReference>
<dbReference type="AlphaFoldDB" id="A0A7W7B1D4"/>
<dbReference type="CDD" id="cd23934">
    <property type="entry name" value="AGPR_1_C"/>
    <property type="match status" value="1"/>
</dbReference>
<dbReference type="GO" id="GO:0006526">
    <property type="term" value="P:L-arginine biosynthetic process"/>
    <property type="evidence" value="ECO:0007669"/>
    <property type="project" value="UniProtKB-UniRule"/>
</dbReference>
<dbReference type="Gene3D" id="3.40.50.720">
    <property type="entry name" value="NAD(P)-binding Rossmann-like Domain"/>
    <property type="match status" value="1"/>
</dbReference>
<organism evidence="10 11">
    <name type="scientific">Sphingosinicella soli</name>
    <dbReference type="NCBI Taxonomy" id="333708"/>
    <lineage>
        <taxon>Bacteria</taxon>
        <taxon>Pseudomonadati</taxon>
        <taxon>Pseudomonadota</taxon>
        <taxon>Alphaproteobacteria</taxon>
        <taxon>Sphingomonadales</taxon>
        <taxon>Sphingosinicellaceae</taxon>
        <taxon>Sphingosinicella</taxon>
    </lineage>
</organism>
<dbReference type="PROSITE" id="PS01224">
    <property type="entry name" value="ARGC"/>
    <property type="match status" value="1"/>
</dbReference>
<reference evidence="10 11" key="1">
    <citation type="submission" date="2020-08" db="EMBL/GenBank/DDBJ databases">
        <title>Genomic Encyclopedia of Type Strains, Phase IV (KMG-IV): sequencing the most valuable type-strain genomes for metagenomic binning, comparative biology and taxonomic classification.</title>
        <authorList>
            <person name="Goeker M."/>
        </authorList>
    </citation>
    <scope>NUCLEOTIDE SEQUENCE [LARGE SCALE GENOMIC DNA]</scope>
    <source>
        <strain evidence="10 11">DSM 17328</strain>
    </source>
</reference>
<dbReference type="EMBL" id="JACHNZ010000019">
    <property type="protein sequence ID" value="MBB4632248.1"/>
    <property type="molecule type" value="Genomic_DNA"/>
</dbReference>
<evidence type="ECO:0000259" key="9">
    <source>
        <dbReference type="SMART" id="SM00859"/>
    </source>
</evidence>
<keyword evidence="2 7" id="KW-0055">Arginine biosynthesis</keyword>
<dbReference type="GO" id="GO:0003942">
    <property type="term" value="F:N-acetyl-gamma-glutamyl-phosphate reductase activity"/>
    <property type="evidence" value="ECO:0007669"/>
    <property type="project" value="UniProtKB-UniRule"/>
</dbReference>
<dbReference type="PANTHER" id="PTHR32338">
    <property type="entry name" value="N-ACETYL-GAMMA-GLUTAMYL-PHOSPHATE REDUCTASE, CHLOROPLASTIC-RELATED-RELATED"/>
    <property type="match status" value="1"/>
</dbReference>
<comment type="caution">
    <text evidence="10">The sequence shown here is derived from an EMBL/GenBank/DDBJ whole genome shotgun (WGS) entry which is preliminary data.</text>
</comment>
<evidence type="ECO:0000256" key="7">
    <source>
        <dbReference type="HAMAP-Rule" id="MF_00150"/>
    </source>
</evidence>
<dbReference type="Pfam" id="PF22698">
    <property type="entry name" value="Semialdhyde_dhC_1"/>
    <property type="match status" value="1"/>
</dbReference>
<sequence>MSQKISIAVLGASGYTGADLVRLALTHPDIEIAALSANAKAGQSMADVWPHFAHVPLPGLVRADEIDWAGIDAVFGCLPHAASAELLSTLVGPRIIDLSADFRLNSAETYADWYGNPHPAPELLPDAIYGLTEYAADMLPAARIVACPGCYPTAALLALLPLLESGLIGHERITINALSGVSGAGRSLKEANLFTEVAEAVHPYGIGRHRHMPEIEQELSKRANGPVTISFTPHLVPMNRGELETITVELMPGKRAADLRAALGHRYAAAPFVHLLPEGKGPSTRMVRGSNHCVMNVFEDRIPGRAIVIVAIDNLVKGSSGQAIQNMNLMFGLPETAGLLAAPLFP</sequence>
<comment type="catalytic activity">
    <reaction evidence="6 7">
        <text>N-acetyl-L-glutamate 5-semialdehyde + phosphate + NADP(+) = N-acetyl-L-glutamyl 5-phosphate + NADPH + H(+)</text>
        <dbReference type="Rhea" id="RHEA:21588"/>
        <dbReference type="ChEBI" id="CHEBI:15378"/>
        <dbReference type="ChEBI" id="CHEBI:29123"/>
        <dbReference type="ChEBI" id="CHEBI:43474"/>
        <dbReference type="ChEBI" id="CHEBI:57783"/>
        <dbReference type="ChEBI" id="CHEBI:57936"/>
        <dbReference type="ChEBI" id="CHEBI:58349"/>
        <dbReference type="EC" id="1.2.1.38"/>
    </reaction>
</comment>
<dbReference type="RefSeq" id="WP_184068446.1">
    <property type="nucleotide sequence ID" value="NZ_JACHNZ010000019.1"/>
</dbReference>
<keyword evidence="5 7" id="KW-0560">Oxidoreductase</keyword>
<dbReference type="GO" id="GO:0051287">
    <property type="term" value="F:NAD binding"/>
    <property type="evidence" value="ECO:0007669"/>
    <property type="project" value="InterPro"/>
</dbReference>
<comment type="function">
    <text evidence="7">Catalyzes the NADPH-dependent reduction of N-acetyl-5-glutamyl phosphate to yield N-acetyl-L-glutamate 5-semialdehyde.</text>
</comment>
<feature type="active site" evidence="7 8">
    <location>
        <position position="150"/>
    </location>
</feature>
<feature type="domain" description="Semialdehyde dehydrogenase NAD-binding" evidence="9">
    <location>
        <begin position="6"/>
        <end position="142"/>
    </location>
</feature>
<dbReference type="FunFam" id="3.30.360.10:FF:000014">
    <property type="entry name" value="N-acetyl-gamma-glutamyl-phosphate reductase"/>
    <property type="match status" value="1"/>
</dbReference>
<dbReference type="Proteomes" id="UP000566324">
    <property type="component" value="Unassembled WGS sequence"/>
</dbReference>
<dbReference type="Pfam" id="PF01118">
    <property type="entry name" value="Semialdhyde_dh"/>
    <property type="match status" value="1"/>
</dbReference>
<accession>A0A7W7B1D4</accession>
<comment type="subcellular location">
    <subcellularLocation>
        <location evidence="7">Cytoplasm</location>
    </subcellularLocation>
</comment>
<evidence type="ECO:0000256" key="2">
    <source>
        <dbReference type="ARBA" id="ARBA00022571"/>
    </source>
</evidence>
<evidence type="ECO:0000256" key="5">
    <source>
        <dbReference type="ARBA" id="ARBA00023002"/>
    </source>
</evidence>
<evidence type="ECO:0000313" key="10">
    <source>
        <dbReference type="EMBL" id="MBB4632248.1"/>
    </source>
</evidence>
<comment type="pathway">
    <text evidence="1 7">Amino-acid biosynthesis; L-arginine biosynthesis; N(2)-acetyl-L-ornithine from L-glutamate: step 3/4.</text>
</comment>
<dbReference type="UniPathway" id="UPA00068">
    <property type="reaction ID" value="UER00108"/>
</dbReference>
<keyword evidence="4 7" id="KW-0521">NADP</keyword>
<proteinExistence type="inferred from homology"/>
<dbReference type="EC" id="1.2.1.38" evidence="7"/>
<dbReference type="InterPro" id="IPR058924">
    <property type="entry name" value="AGPR_dimerisation_dom"/>
</dbReference>
<gene>
    <name evidence="7" type="primary">argC</name>
    <name evidence="10" type="ORF">GGQ98_001868</name>
</gene>
<dbReference type="Gene3D" id="3.30.360.10">
    <property type="entry name" value="Dihydrodipicolinate Reductase, domain 2"/>
    <property type="match status" value="1"/>
</dbReference>
<dbReference type="InterPro" id="IPR036291">
    <property type="entry name" value="NAD(P)-bd_dom_sf"/>
</dbReference>
<evidence type="ECO:0000256" key="1">
    <source>
        <dbReference type="ARBA" id="ARBA00004862"/>
    </source>
</evidence>
<dbReference type="CDD" id="cd17895">
    <property type="entry name" value="AGPR_1_N"/>
    <property type="match status" value="1"/>
</dbReference>
<evidence type="ECO:0000256" key="3">
    <source>
        <dbReference type="ARBA" id="ARBA00022605"/>
    </source>
</evidence>
<dbReference type="InterPro" id="IPR023013">
    <property type="entry name" value="AGPR_AS"/>
</dbReference>
<protein>
    <recommendedName>
        <fullName evidence="7">N-acetyl-gamma-glutamyl-phosphate reductase</fullName>
        <shortName evidence="7">AGPR</shortName>
        <ecNumber evidence="7">1.2.1.38</ecNumber>
    </recommendedName>
    <alternativeName>
        <fullName evidence="7">N-acetyl-glutamate semialdehyde dehydrogenase</fullName>
        <shortName evidence="7">NAGSA dehydrogenase</shortName>
    </alternativeName>
</protein>
<evidence type="ECO:0000256" key="6">
    <source>
        <dbReference type="ARBA" id="ARBA00050557"/>
    </source>
</evidence>
<keyword evidence="7" id="KW-0963">Cytoplasm</keyword>
<evidence type="ECO:0000313" key="11">
    <source>
        <dbReference type="Proteomes" id="UP000566324"/>
    </source>
</evidence>
<dbReference type="InterPro" id="IPR000706">
    <property type="entry name" value="AGPR_type-1"/>
</dbReference>
<keyword evidence="3 7" id="KW-0028">Amino-acid biosynthesis</keyword>
<keyword evidence="11" id="KW-1185">Reference proteome</keyword>
<dbReference type="PANTHER" id="PTHR32338:SF10">
    <property type="entry name" value="N-ACETYL-GAMMA-GLUTAMYL-PHOSPHATE REDUCTASE, CHLOROPLASTIC-RELATED"/>
    <property type="match status" value="1"/>
</dbReference>
<dbReference type="HAMAP" id="MF_00150">
    <property type="entry name" value="ArgC_type1"/>
    <property type="match status" value="1"/>
</dbReference>
<dbReference type="GO" id="GO:0005737">
    <property type="term" value="C:cytoplasm"/>
    <property type="evidence" value="ECO:0007669"/>
    <property type="project" value="UniProtKB-SubCell"/>
</dbReference>